<dbReference type="PANTHER" id="PTHR34677:SF1">
    <property type="entry name" value="TRANSMEMBRANE PROTEIN"/>
    <property type="match status" value="1"/>
</dbReference>
<organism evidence="4 5">
    <name type="scientific">Quercus suber</name>
    <name type="common">Cork oak</name>
    <dbReference type="NCBI Taxonomy" id="58331"/>
    <lineage>
        <taxon>Eukaryota</taxon>
        <taxon>Viridiplantae</taxon>
        <taxon>Streptophyta</taxon>
        <taxon>Embryophyta</taxon>
        <taxon>Tracheophyta</taxon>
        <taxon>Spermatophyta</taxon>
        <taxon>Magnoliopsida</taxon>
        <taxon>eudicotyledons</taxon>
        <taxon>Gunneridae</taxon>
        <taxon>Pentapetalae</taxon>
        <taxon>rosids</taxon>
        <taxon>fabids</taxon>
        <taxon>Fagales</taxon>
        <taxon>Fagaceae</taxon>
        <taxon>Quercus</taxon>
    </lineage>
</organism>
<feature type="transmembrane region" description="Helical" evidence="2">
    <location>
        <begin position="666"/>
        <end position="686"/>
    </location>
</feature>
<feature type="compositionally biased region" description="Polar residues" evidence="1">
    <location>
        <begin position="757"/>
        <end position="766"/>
    </location>
</feature>
<feature type="compositionally biased region" description="Polar residues" evidence="1">
    <location>
        <begin position="735"/>
        <end position="750"/>
    </location>
</feature>
<feature type="transmembrane region" description="Helical" evidence="2">
    <location>
        <begin position="390"/>
        <end position="413"/>
    </location>
</feature>
<keyword evidence="5" id="KW-1185">Reference proteome</keyword>
<evidence type="ECO:0000256" key="1">
    <source>
        <dbReference type="SAM" id="MobiDB-lite"/>
    </source>
</evidence>
<protein>
    <submittedName>
        <fullName evidence="4">Uncharacterized protein</fullName>
    </submittedName>
</protein>
<dbReference type="Proteomes" id="UP000237347">
    <property type="component" value="Unassembled WGS sequence"/>
</dbReference>
<feature type="signal peptide" evidence="3">
    <location>
        <begin position="1"/>
        <end position="25"/>
    </location>
</feature>
<accession>A0AAW0LEB5</accession>
<feature type="compositionally biased region" description="Polar residues" evidence="1">
    <location>
        <begin position="717"/>
        <end position="726"/>
    </location>
</feature>
<dbReference type="PANTHER" id="PTHR34677">
    <property type="match status" value="1"/>
</dbReference>
<keyword evidence="2" id="KW-0472">Membrane</keyword>
<keyword evidence="3" id="KW-0732">Signal</keyword>
<feature type="chain" id="PRO_5043317678" evidence="3">
    <location>
        <begin position="26"/>
        <end position="772"/>
    </location>
</feature>
<comment type="caution">
    <text evidence="4">The sequence shown here is derived from an EMBL/GenBank/DDBJ whole genome shotgun (WGS) entry which is preliminary data.</text>
</comment>
<evidence type="ECO:0000313" key="5">
    <source>
        <dbReference type="Proteomes" id="UP000237347"/>
    </source>
</evidence>
<feature type="transmembrane region" description="Helical" evidence="2">
    <location>
        <begin position="592"/>
        <end position="611"/>
    </location>
</feature>
<keyword evidence="2" id="KW-0812">Transmembrane</keyword>
<keyword evidence="2" id="KW-1133">Transmembrane helix</keyword>
<gene>
    <name evidence="4" type="ORF">CFP56_002277</name>
</gene>
<feature type="region of interest" description="Disordered" evidence="1">
    <location>
        <begin position="715"/>
        <end position="772"/>
    </location>
</feature>
<evidence type="ECO:0000256" key="3">
    <source>
        <dbReference type="SAM" id="SignalP"/>
    </source>
</evidence>
<feature type="transmembrane region" description="Helical" evidence="2">
    <location>
        <begin position="322"/>
        <end position="343"/>
    </location>
</feature>
<evidence type="ECO:0000256" key="2">
    <source>
        <dbReference type="SAM" id="Phobius"/>
    </source>
</evidence>
<evidence type="ECO:0000313" key="4">
    <source>
        <dbReference type="EMBL" id="KAK7849804.1"/>
    </source>
</evidence>
<proteinExistence type="predicted"/>
<reference evidence="4 5" key="1">
    <citation type="journal article" date="2018" name="Sci. Data">
        <title>The draft genome sequence of cork oak.</title>
        <authorList>
            <person name="Ramos A.M."/>
            <person name="Usie A."/>
            <person name="Barbosa P."/>
            <person name="Barros P.M."/>
            <person name="Capote T."/>
            <person name="Chaves I."/>
            <person name="Simoes F."/>
            <person name="Abreu I."/>
            <person name="Carrasquinho I."/>
            <person name="Faro C."/>
            <person name="Guimaraes J.B."/>
            <person name="Mendonca D."/>
            <person name="Nobrega F."/>
            <person name="Rodrigues L."/>
            <person name="Saibo N.J.M."/>
            <person name="Varela M.C."/>
            <person name="Egas C."/>
            <person name="Matos J."/>
            <person name="Miguel C.M."/>
            <person name="Oliveira M.M."/>
            <person name="Ricardo C.P."/>
            <person name="Goncalves S."/>
        </authorList>
    </citation>
    <scope>NUCLEOTIDE SEQUENCE [LARGE SCALE GENOMIC DNA]</scope>
    <source>
        <strain evidence="5">cv. HL8</strain>
    </source>
</reference>
<feature type="transmembrane region" description="Helical" evidence="2">
    <location>
        <begin position="561"/>
        <end position="580"/>
    </location>
</feature>
<name>A0AAW0LEB5_QUESU</name>
<feature type="transmembrane region" description="Helical" evidence="2">
    <location>
        <begin position="623"/>
        <end position="645"/>
    </location>
</feature>
<dbReference type="AlphaFoldDB" id="A0AAW0LEB5"/>
<dbReference type="EMBL" id="PKMF04000108">
    <property type="protein sequence ID" value="KAK7849804.1"/>
    <property type="molecule type" value="Genomic_DNA"/>
</dbReference>
<sequence length="772" mass="85809">MGLFKLPLVVLLFSVFSLLSFIVLCDDSELTVKFLKTPHAFSNLNSTVFVFEVHVGGNGSCTNCNITCKLDDGIASNCESRTVSYAGLQDGNHTFEVCTNRSQGVGCGCYNWTIDTVPPTAYITTLTPFTDALNVSINISFSELCTGGGGFVCSSVKSCNLLVYGDGQVIPSSLNILQPNLLYSVLVGLSPTTQYRRVILKMEENFCTDSAGNKLTRNANSTLYVNPSYANSTLYVNSSYANSTLYVDSSYANSTFHRRSIGLTTHVPKRQLQLNEELKPNTSSEKFINIGMLRSLSKYGVVYEHYSKPRRFGRWRDFCRNMFWLAIIGGSFIQLHALLLVILKLRKRNSEMQKGYGVLTFPRFEIFLVNLALPCICEASASLIRGRTALGIAVGVLLLGAVSFLLLALLLFLSIGITFEKLLQYKEVHQEGRGFHWYQEIVRVFLVSGKRGQWTWKKQQNSNYLTILGPLFEDFRGPQMSNLSQISGGSSHTRGADHKTEDEAPFIQKLFGKFRIYYTLLESVIPKLCGKLRIYYTLLESVRRVLLGVMAGAYMENSSSKIPSIIFLCITCFQLVFLVLQKPFIKKNIQLVEIMSISSEACISVICFVLSETELPAKDGTIVGVLMLMVFLMGFLPQMMNELCALYKQIKLLDTAENRFLTGLKIVSFGLALLFISQEFLLSGWFPHLKDNIADSNSQPTSAAEKDTVTPHLKDNIASSNSQPTSVAEKDTVTPRLNDNIVDSNSQPTSVVEKDTATSTSTSDQIKSPHQD</sequence>